<dbReference type="InParanoid" id="D6RMN0"/>
<dbReference type="RefSeq" id="XP_002911126.1">
    <property type="nucleotide sequence ID" value="XM_002911080.1"/>
</dbReference>
<dbReference type="EMBL" id="AACS02000005">
    <property type="protein sequence ID" value="EFI27632.1"/>
    <property type="molecule type" value="Genomic_DNA"/>
</dbReference>
<keyword evidence="2" id="KW-1185">Reference proteome</keyword>
<dbReference type="KEGG" id="cci:CC1G_14558"/>
<dbReference type="GeneID" id="9379698"/>
<reference evidence="1 2" key="1">
    <citation type="journal article" date="2010" name="Proc. Natl. Acad. Sci. U.S.A.">
        <title>Insights into evolution of multicellular fungi from the assembled chromosomes of the mushroom Coprinopsis cinerea (Coprinus cinereus).</title>
        <authorList>
            <person name="Stajich J.E."/>
            <person name="Wilke S.K."/>
            <person name="Ahren D."/>
            <person name="Au C.H."/>
            <person name="Birren B.W."/>
            <person name="Borodovsky M."/>
            <person name="Burns C."/>
            <person name="Canback B."/>
            <person name="Casselton L.A."/>
            <person name="Cheng C.K."/>
            <person name="Deng J."/>
            <person name="Dietrich F.S."/>
            <person name="Fargo D.C."/>
            <person name="Farman M.L."/>
            <person name="Gathman A.C."/>
            <person name="Goldberg J."/>
            <person name="Guigo R."/>
            <person name="Hoegger P.J."/>
            <person name="Hooker J.B."/>
            <person name="Huggins A."/>
            <person name="James T.Y."/>
            <person name="Kamada T."/>
            <person name="Kilaru S."/>
            <person name="Kodira C."/>
            <person name="Kues U."/>
            <person name="Kupfer D."/>
            <person name="Kwan H.S."/>
            <person name="Lomsadze A."/>
            <person name="Li W."/>
            <person name="Lilly W.W."/>
            <person name="Ma L.J."/>
            <person name="Mackey A.J."/>
            <person name="Manning G."/>
            <person name="Martin F."/>
            <person name="Muraguchi H."/>
            <person name="Natvig D.O."/>
            <person name="Palmerini H."/>
            <person name="Ramesh M.A."/>
            <person name="Rehmeyer C.J."/>
            <person name="Roe B.A."/>
            <person name="Shenoy N."/>
            <person name="Stanke M."/>
            <person name="Ter-Hovhannisyan V."/>
            <person name="Tunlid A."/>
            <person name="Velagapudi R."/>
            <person name="Vision T.J."/>
            <person name="Zeng Q."/>
            <person name="Zolan M.E."/>
            <person name="Pukkila P.J."/>
        </authorList>
    </citation>
    <scope>NUCLEOTIDE SEQUENCE [LARGE SCALE GENOMIC DNA]</scope>
    <source>
        <strain evidence="2">Okayama-7 / 130 / ATCC MYA-4618 / FGSC 9003</strain>
    </source>
</reference>
<accession>D6RMN0</accession>
<dbReference type="AlphaFoldDB" id="D6RMN0"/>
<dbReference type="Proteomes" id="UP000001861">
    <property type="component" value="Unassembled WGS sequence"/>
</dbReference>
<dbReference type="VEuPathDB" id="FungiDB:CC1G_14558"/>
<proteinExistence type="predicted"/>
<sequence>MFKPGKARQATALFHVHNREDKGTISCLFIHRNTTAAACEMKILCRAALGEPQSLNFFGESMLQGLLAHLGPSSIQTPAYPVGTDHAT</sequence>
<comment type="caution">
    <text evidence="1">The sequence shown here is derived from an EMBL/GenBank/DDBJ whole genome shotgun (WGS) entry which is preliminary data.</text>
</comment>
<name>D6RMN0_COPC7</name>
<evidence type="ECO:0000313" key="1">
    <source>
        <dbReference type="EMBL" id="EFI27632.1"/>
    </source>
</evidence>
<organism evidence="1 2">
    <name type="scientific">Coprinopsis cinerea (strain Okayama-7 / 130 / ATCC MYA-4618 / FGSC 9003)</name>
    <name type="common">Inky cap fungus</name>
    <name type="synonym">Hormographiella aspergillata</name>
    <dbReference type="NCBI Taxonomy" id="240176"/>
    <lineage>
        <taxon>Eukaryota</taxon>
        <taxon>Fungi</taxon>
        <taxon>Dikarya</taxon>
        <taxon>Basidiomycota</taxon>
        <taxon>Agaricomycotina</taxon>
        <taxon>Agaricomycetes</taxon>
        <taxon>Agaricomycetidae</taxon>
        <taxon>Agaricales</taxon>
        <taxon>Agaricineae</taxon>
        <taxon>Psathyrellaceae</taxon>
        <taxon>Coprinopsis</taxon>
    </lineage>
</organism>
<protein>
    <submittedName>
        <fullName evidence="1">Uncharacterized protein</fullName>
    </submittedName>
</protein>
<gene>
    <name evidence="1" type="ORF">CC1G_14558</name>
</gene>
<dbReference type="HOGENOM" id="CLU_2469002_0_0_1"/>
<evidence type="ECO:0000313" key="2">
    <source>
        <dbReference type="Proteomes" id="UP000001861"/>
    </source>
</evidence>